<dbReference type="InterPro" id="IPR052021">
    <property type="entry name" value="Type-I_RS_S_subunit"/>
</dbReference>
<reference evidence="5 6" key="1">
    <citation type="submission" date="2019-03" db="EMBL/GenBank/DDBJ databases">
        <title>Genomic Encyclopedia of Type Strains, Phase IV (KMG-IV): sequencing the most valuable type-strain genomes for metagenomic binning, comparative biology and taxonomic classification.</title>
        <authorList>
            <person name="Goeker M."/>
        </authorList>
    </citation>
    <scope>NUCLEOTIDE SEQUENCE [LARGE SCALE GENOMIC DNA]</scope>
    <source>
        <strain evidence="5 6">DSM 4868</strain>
    </source>
</reference>
<keyword evidence="3" id="KW-0238">DNA-binding</keyword>
<dbReference type="EMBL" id="SLWW01000020">
    <property type="protein sequence ID" value="TCO68949.1"/>
    <property type="molecule type" value="Genomic_DNA"/>
</dbReference>
<dbReference type="CDD" id="cd17254">
    <property type="entry name" value="RMtype1_S_FclI-TRD1-CR1_like"/>
    <property type="match status" value="1"/>
</dbReference>
<sequence length="309" mass="34428">MLGLAASGATRNALTKGMIEKFEIPAVPLPEQRAIAATLGALDDKIELNRKMNATLEAMARALFRDWFVDFGPTRAKMEARAPYLYPDLWALFPDRLDDEGKPEEWAFEPLLDQAEWVNGAAYKNMHFSDDPDALPVIKIAELKNGVTGATQRTATDLGARYLIDDGELLFSWSGNPDTSIDTFLWTGGKAWLNQHIFAVRPNGKRSKPYLHALLKFLKPEFAELARNKQTTGLGHVTKADMQRMMVCAASPEVHNAFDRLIEPIFNQALGLQTETRTLAQTRDLLLPRLMSGELRVADLASFDQEAVA</sequence>
<evidence type="ECO:0000313" key="6">
    <source>
        <dbReference type="Proteomes" id="UP000295142"/>
    </source>
</evidence>
<keyword evidence="2" id="KW-0680">Restriction system</keyword>
<evidence type="ECO:0000256" key="1">
    <source>
        <dbReference type="ARBA" id="ARBA00010923"/>
    </source>
</evidence>
<dbReference type="GO" id="GO:0003677">
    <property type="term" value="F:DNA binding"/>
    <property type="evidence" value="ECO:0007669"/>
    <property type="project" value="UniProtKB-KW"/>
</dbReference>
<name>A0A4R2KF60_9RHOB</name>
<dbReference type="Pfam" id="PF01420">
    <property type="entry name" value="Methylase_S"/>
    <property type="match status" value="2"/>
</dbReference>
<evidence type="ECO:0000259" key="4">
    <source>
        <dbReference type="Pfam" id="PF01420"/>
    </source>
</evidence>
<dbReference type="InterPro" id="IPR000055">
    <property type="entry name" value="Restrct_endonuc_typeI_TRD"/>
</dbReference>
<keyword evidence="6" id="KW-1185">Reference proteome</keyword>
<dbReference type="SUPFAM" id="SSF116734">
    <property type="entry name" value="DNA methylase specificity domain"/>
    <property type="match status" value="2"/>
</dbReference>
<dbReference type="PANTHER" id="PTHR30408:SF13">
    <property type="entry name" value="TYPE I RESTRICTION ENZYME HINDI SPECIFICITY SUBUNIT"/>
    <property type="match status" value="1"/>
</dbReference>
<accession>A0A4R2KF60</accession>
<dbReference type="Gene3D" id="3.90.220.20">
    <property type="entry name" value="DNA methylase specificity domains"/>
    <property type="match status" value="2"/>
</dbReference>
<evidence type="ECO:0000256" key="2">
    <source>
        <dbReference type="ARBA" id="ARBA00022747"/>
    </source>
</evidence>
<protein>
    <submittedName>
        <fullName evidence="5">Type I restriction enzyme S subunit</fullName>
    </submittedName>
</protein>
<comment type="caution">
    <text evidence="5">The sequence shown here is derived from an EMBL/GenBank/DDBJ whole genome shotgun (WGS) entry which is preliminary data.</text>
</comment>
<organism evidence="5 6">
    <name type="scientific">Rhodovulum euryhalinum</name>
    <dbReference type="NCBI Taxonomy" id="35805"/>
    <lineage>
        <taxon>Bacteria</taxon>
        <taxon>Pseudomonadati</taxon>
        <taxon>Pseudomonadota</taxon>
        <taxon>Alphaproteobacteria</taxon>
        <taxon>Rhodobacterales</taxon>
        <taxon>Paracoccaceae</taxon>
        <taxon>Rhodovulum</taxon>
    </lineage>
</organism>
<dbReference type="InterPro" id="IPR044946">
    <property type="entry name" value="Restrct_endonuc_typeI_TRD_sf"/>
</dbReference>
<evidence type="ECO:0000256" key="3">
    <source>
        <dbReference type="ARBA" id="ARBA00023125"/>
    </source>
</evidence>
<dbReference type="GO" id="GO:0009307">
    <property type="term" value="P:DNA restriction-modification system"/>
    <property type="evidence" value="ECO:0007669"/>
    <property type="project" value="UniProtKB-KW"/>
</dbReference>
<proteinExistence type="inferred from homology"/>
<gene>
    <name evidence="5" type="ORF">EV655_12014</name>
</gene>
<evidence type="ECO:0000313" key="5">
    <source>
        <dbReference type="EMBL" id="TCO68949.1"/>
    </source>
</evidence>
<feature type="domain" description="Type I restriction modification DNA specificity" evidence="4">
    <location>
        <begin position="8"/>
        <end position="57"/>
    </location>
</feature>
<feature type="domain" description="Type I restriction modification DNA specificity" evidence="4">
    <location>
        <begin position="103"/>
        <end position="244"/>
    </location>
</feature>
<dbReference type="PANTHER" id="PTHR30408">
    <property type="entry name" value="TYPE-1 RESTRICTION ENZYME ECOKI SPECIFICITY PROTEIN"/>
    <property type="match status" value="1"/>
</dbReference>
<dbReference type="Proteomes" id="UP000295142">
    <property type="component" value="Unassembled WGS sequence"/>
</dbReference>
<comment type="similarity">
    <text evidence="1">Belongs to the type-I restriction system S methylase family.</text>
</comment>
<dbReference type="AlphaFoldDB" id="A0A4R2KF60"/>